<reference evidence="7" key="1">
    <citation type="submission" date="2023-06" db="EMBL/GenBank/DDBJ databases">
        <title>Robiginitalea aurantiacus sp. nov. and Algoriphagus sediminis sp. nov., isolated from coastal sediment.</title>
        <authorList>
            <person name="Zhou Z.Y."/>
            <person name="An J."/>
            <person name="Jia Y.W."/>
            <person name="Du Z.J."/>
        </authorList>
    </citation>
    <scope>NUCLEOTIDE SEQUENCE</scope>
    <source>
        <strain evidence="7">C2-7</strain>
    </source>
</reference>
<feature type="compositionally biased region" description="Basic and acidic residues" evidence="5">
    <location>
        <begin position="20"/>
        <end position="30"/>
    </location>
</feature>
<accession>A0ABT7YEB6</accession>
<dbReference type="GO" id="GO:0016853">
    <property type="term" value="F:isomerase activity"/>
    <property type="evidence" value="ECO:0007669"/>
    <property type="project" value="UniProtKB-KW"/>
</dbReference>
<evidence type="ECO:0000256" key="3">
    <source>
        <dbReference type="PROSITE-ProRule" id="PRU00182"/>
    </source>
</evidence>
<feature type="compositionally biased region" description="Basic and acidic residues" evidence="5">
    <location>
        <begin position="60"/>
        <end position="77"/>
    </location>
</feature>
<evidence type="ECO:0000256" key="5">
    <source>
        <dbReference type="SAM" id="MobiDB-lite"/>
    </source>
</evidence>
<dbReference type="SMART" id="SM00363">
    <property type="entry name" value="S4"/>
    <property type="match status" value="1"/>
</dbReference>
<dbReference type="InterPro" id="IPR042092">
    <property type="entry name" value="PsdUridine_s_RsuA/RluB/E/F_cat"/>
</dbReference>
<dbReference type="InterPro" id="IPR050343">
    <property type="entry name" value="RsuA_PseudoU_synthase"/>
</dbReference>
<dbReference type="Gene3D" id="3.10.290.10">
    <property type="entry name" value="RNA-binding S4 domain"/>
    <property type="match status" value="1"/>
</dbReference>
<keyword evidence="3" id="KW-0694">RNA-binding</keyword>
<protein>
    <recommendedName>
        <fullName evidence="4">Pseudouridine synthase</fullName>
        <ecNumber evidence="4">5.4.99.-</ecNumber>
    </recommendedName>
</protein>
<dbReference type="Pfam" id="PF00849">
    <property type="entry name" value="PseudoU_synth_2"/>
    <property type="match status" value="1"/>
</dbReference>
<gene>
    <name evidence="7" type="ORF">QVH07_11935</name>
</gene>
<dbReference type="EMBL" id="JAUEPH010000005">
    <property type="protein sequence ID" value="MDN3204865.1"/>
    <property type="molecule type" value="Genomic_DNA"/>
</dbReference>
<dbReference type="InterPro" id="IPR000748">
    <property type="entry name" value="PsdUridine_synth_RsuA/RluB/E/F"/>
</dbReference>
<evidence type="ECO:0000256" key="2">
    <source>
        <dbReference type="ARBA" id="ARBA00023235"/>
    </source>
</evidence>
<dbReference type="InterPro" id="IPR018496">
    <property type="entry name" value="PsdUridine_synth_RsuA/RluB_CS"/>
</dbReference>
<evidence type="ECO:0000259" key="6">
    <source>
        <dbReference type="SMART" id="SM00363"/>
    </source>
</evidence>
<keyword evidence="8" id="KW-1185">Reference proteome</keyword>
<evidence type="ECO:0000313" key="8">
    <source>
        <dbReference type="Proteomes" id="UP001171916"/>
    </source>
</evidence>
<dbReference type="CDD" id="cd02870">
    <property type="entry name" value="PseudoU_synth_RsuA_like"/>
    <property type="match status" value="1"/>
</dbReference>
<dbReference type="PANTHER" id="PTHR47683:SF2">
    <property type="entry name" value="RNA-BINDING S4 DOMAIN-CONTAINING PROTEIN"/>
    <property type="match status" value="1"/>
</dbReference>
<dbReference type="PANTHER" id="PTHR47683">
    <property type="entry name" value="PSEUDOURIDINE SYNTHASE FAMILY PROTEIN-RELATED"/>
    <property type="match status" value="1"/>
</dbReference>
<dbReference type="InterPro" id="IPR006145">
    <property type="entry name" value="PsdUridine_synth_RsuA/RluA"/>
</dbReference>
<dbReference type="PROSITE" id="PS50889">
    <property type="entry name" value="S4"/>
    <property type="match status" value="1"/>
</dbReference>
<dbReference type="Pfam" id="PF01479">
    <property type="entry name" value="S4"/>
    <property type="match status" value="1"/>
</dbReference>
<feature type="compositionally biased region" description="Basic and acidic residues" evidence="5">
    <location>
        <begin position="40"/>
        <end position="52"/>
    </location>
</feature>
<evidence type="ECO:0000256" key="4">
    <source>
        <dbReference type="RuleBase" id="RU003887"/>
    </source>
</evidence>
<name>A0ABT7YEB6_9BACT</name>
<organism evidence="7 8">
    <name type="scientific">Algoriphagus sediminis</name>
    <dbReference type="NCBI Taxonomy" id="3057113"/>
    <lineage>
        <taxon>Bacteria</taxon>
        <taxon>Pseudomonadati</taxon>
        <taxon>Bacteroidota</taxon>
        <taxon>Cytophagia</taxon>
        <taxon>Cytophagales</taxon>
        <taxon>Cyclobacteriaceae</taxon>
        <taxon>Algoriphagus</taxon>
    </lineage>
</organism>
<keyword evidence="2 4" id="KW-0413">Isomerase</keyword>
<dbReference type="PROSITE" id="PS01149">
    <property type="entry name" value="PSI_RSU"/>
    <property type="match status" value="1"/>
</dbReference>
<dbReference type="Gene3D" id="3.30.70.580">
    <property type="entry name" value="Pseudouridine synthase I, catalytic domain, N-terminal subdomain"/>
    <property type="match status" value="1"/>
</dbReference>
<dbReference type="CDD" id="cd00165">
    <property type="entry name" value="S4"/>
    <property type="match status" value="1"/>
</dbReference>
<dbReference type="Gene3D" id="3.30.70.1560">
    <property type="entry name" value="Alpha-L RNA-binding motif"/>
    <property type="match status" value="1"/>
</dbReference>
<dbReference type="RefSeq" id="WP_290000674.1">
    <property type="nucleotide sequence ID" value="NZ_JAUEPH010000005.1"/>
</dbReference>
<dbReference type="InterPro" id="IPR020094">
    <property type="entry name" value="TruA/RsuA/RluB/E/F_N"/>
</dbReference>
<dbReference type="Proteomes" id="UP001171916">
    <property type="component" value="Unassembled WGS sequence"/>
</dbReference>
<evidence type="ECO:0000256" key="1">
    <source>
        <dbReference type="ARBA" id="ARBA00008348"/>
    </source>
</evidence>
<dbReference type="NCBIfam" id="TIGR00093">
    <property type="entry name" value="pseudouridine synthase"/>
    <property type="match status" value="1"/>
</dbReference>
<sequence length="363" mass="41752">MKSPKKQFFQNSDTASKKSSSKEGPKEQSLTHKPKHKDSRSKSKDQPREPRGFGKKRSHNEREENTYYQGRSKDEKPVFGSKKPERLKKPKKSFGFGKNRQGGFNESDSERPEYKFESIPSSRKKSPDEEFRLNKFIANSGICSRREADELIKKGEISVNGEVVTEMGLRVKRSDRVVYQGKKINPEKPVYILLNKPKDFITTTDDPLERKTVMNLVKNACDERIFPVGRLDRNTTGLLFFTNDGELAAKLSHPSNQVKKIYQVTLDKPLSQNDEADVREGLTLEDGPAPVDDIQVLSKDRKILGLEIHIGRNRIVRRIFAHLGYEVTALDRVMYAGLDKKDLKRGNYRFLSEKEVIRLKYFI</sequence>
<feature type="domain" description="RNA-binding S4" evidence="6">
    <location>
        <begin position="131"/>
        <end position="193"/>
    </location>
</feature>
<comment type="caution">
    <text evidence="7">The sequence shown here is derived from an EMBL/GenBank/DDBJ whole genome shotgun (WGS) entry which is preliminary data.</text>
</comment>
<proteinExistence type="inferred from homology"/>
<dbReference type="InterPro" id="IPR020103">
    <property type="entry name" value="PsdUridine_synth_cat_dom_sf"/>
</dbReference>
<dbReference type="InterPro" id="IPR002942">
    <property type="entry name" value="S4_RNA-bd"/>
</dbReference>
<evidence type="ECO:0000313" key="7">
    <source>
        <dbReference type="EMBL" id="MDN3204865.1"/>
    </source>
</evidence>
<comment type="similarity">
    <text evidence="1 4">Belongs to the pseudouridine synthase RsuA family.</text>
</comment>
<dbReference type="SUPFAM" id="SSF55120">
    <property type="entry name" value="Pseudouridine synthase"/>
    <property type="match status" value="1"/>
</dbReference>
<dbReference type="SUPFAM" id="SSF55174">
    <property type="entry name" value="Alpha-L RNA-binding motif"/>
    <property type="match status" value="1"/>
</dbReference>
<dbReference type="EC" id="5.4.99.-" evidence="4"/>
<dbReference type="InterPro" id="IPR036986">
    <property type="entry name" value="S4_RNA-bd_sf"/>
</dbReference>
<feature type="region of interest" description="Disordered" evidence="5">
    <location>
        <begin position="1"/>
        <end position="128"/>
    </location>
</feature>